<accession>A0A9D9EER7</accession>
<protein>
    <submittedName>
        <fullName evidence="3">DUF349 domain-containing protein</fullName>
    </submittedName>
</protein>
<dbReference type="EMBL" id="JADIMO010000097">
    <property type="protein sequence ID" value="MBO8445523.1"/>
    <property type="molecule type" value="Genomic_DNA"/>
</dbReference>
<feature type="region of interest" description="Disordered" evidence="2">
    <location>
        <begin position="88"/>
        <end position="107"/>
    </location>
</feature>
<sequence>MSEEMIHDAPVTPVVAESEDAPVIPAPVEEKADAVPDFSGKSLAELAGLFEELAKSEDRMKRYKEAEAIKSAFYKRLLKEKADAGLGVDVKEPDSSLPEPEGAVEEMPELHAEDAAANEPAETAEAGTADSEAVSDGHAPETDAVSENPFEEIERGFKELYNRYKKERAEYNRQQEKEREHNLVLKQEVIDDLKALLEKQEDVNATFPEFREIQNRWRAIGPVPVQNYRNLNDTYQLYVEQFYDMVKINRELRDLDFKKNLEVKEKFCEAAERLAENENVVEAFRELQKLHEQWKEYGPVAKQYREEIWDRFKAATAVINKKYQAFFEGLKEQQVENLAAKTRLCEQVETIADKEITSSNEWNAFSKEIEEIQKQWRQIGFATKKENQKIYDRFRAACDKFFNRKRDFYSEYKESINANLQKKISLCEAAEALKTSTEWKKATDQFINLQKQWKEIGAVPRKKSEQLWKRFRAACDEFFAERDKNAKPENDYYGNLKAKQRLIDEINAFVPFDDEDDNLDAMNSFMERWQEIGFVPFKEKDRIAQSYKDALHAKFPDISASKVRRAKYANAPKSEREKLVQKYMKKEQDIVTYENNIGFFAMSKNSEPLIRQMQERIDKAKKELEELKEQIRALDNADVQE</sequence>
<dbReference type="Pfam" id="PF03993">
    <property type="entry name" value="DUF349"/>
    <property type="match status" value="5"/>
</dbReference>
<feature type="region of interest" description="Disordered" evidence="2">
    <location>
        <begin position="114"/>
        <end position="151"/>
    </location>
</feature>
<evidence type="ECO:0000256" key="1">
    <source>
        <dbReference type="SAM" id="Coils"/>
    </source>
</evidence>
<gene>
    <name evidence="3" type="ORF">IAC23_07510</name>
</gene>
<proteinExistence type="predicted"/>
<comment type="caution">
    <text evidence="3">The sequence shown here is derived from an EMBL/GenBank/DDBJ whole genome shotgun (WGS) entry which is preliminary data.</text>
</comment>
<feature type="compositionally biased region" description="Low complexity" evidence="2">
    <location>
        <begin position="115"/>
        <end position="130"/>
    </location>
</feature>
<feature type="region of interest" description="Disordered" evidence="2">
    <location>
        <begin position="1"/>
        <end position="20"/>
    </location>
</feature>
<organism evidence="3 4">
    <name type="scientific">Candidatus Cryptobacteroides merdavium</name>
    <dbReference type="NCBI Taxonomy" id="2840769"/>
    <lineage>
        <taxon>Bacteria</taxon>
        <taxon>Pseudomonadati</taxon>
        <taxon>Bacteroidota</taxon>
        <taxon>Bacteroidia</taxon>
        <taxon>Bacteroidales</taxon>
        <taxon>Candidatus Cryptobacteroides</taxon>
    </lineage>
</organism>
<dbReference type="InterPro" id="IPR007139">
    <property type="entry name" value="DUF349"/>
</dbReference>
<dbReference type="Proteomes" id="UP000823619">
    <property type="component" value="Unassembled WGS sequence"/>
</dbReference>
<dbReference type="AlphaFoldDB" id="A0A9D9EER7"/>
<evidence type="ECO:0000256" key="2">
    <source>
        <dbReference type="SAM" id="MobiDB-lite"/>
    </source>
</evidence>
<name>A0A9D9EER7_9BACT</name>
<reference evidence="3" key="2">
    <citation type="journal article" date="2021" name="PeerJ">
        <title>Extensive microbial diversity within the chicken gut microbiome revealed by metagenomics and culture.</title>
        <authorList>
            <person name="Gilroy R."/>
            <person name="Ravi A."/>
            <person name="Getino M."/>
            <person name="Pursley I."/>
            <person name="Horton D.L."/>
            <person name="Alikhan N.F."/>
            <person name="Baker D."/>
            <person name="Gharbi K."/>
            <person name="Hall N."/>
            <person name="Watson M."/>
            <person name="Adriaenssens E.M."/>
            <person name="Foster-Nyarko E."/>
            <person name="Jarju S."/>
            <person name="Secka A."/>
            <person name="Antonio M."/>
            <person name="Oren A."/>
            <person name="Chaudhuri R.R."/>
            <person name="La Ragione R."/>
            <person name="Hildebrand F."/>
            <person name="Pallen M.J."/>
        </authorList>
    </citation>
    <scope>NUCLEOTIDE SEQUENCE</scope>
    <source>
        <strain evidence="3">D5-748</strain>
    </source>
</reference>
<evidence type="ECO:0000313" key="3">
    <source>
        <dbReference type="EMBL" id="MBO8445523.1"/>
    </source>
</evidence>
<reference evidence="3" key="1">
    <citation type="submission" date="2020-10" db="EMBL/GenBank/DDBJ databases">
        <authorList>
            <person name="Gilroy R."/>
        </authorList>
    </citation>
    <scope>NUCLEOTIDE SEQUENCE</scope>
    <source>
        <strain evidence="3">D5-748</strain>
    </source>
</reference>
<keyword evidence="1" id="KW-0175">Coiled coil</keyword>
<evidence type="ECO:0000313" key="4">
    <source>
        <dbReference type="Proteomes" id="UP000823619"/>
    </source>
</evidence>
<feature type="coiled-coil region" evidence="1">
    <location>
        <begin position="576"/>
        <end position="640"/>
    </location>
</feature>